<accession>A0AAE6UJU6</accession>
<proteinExistence type="predicted"/>
<gene>
    <name evidence="1" type="ORF">GMO17_00715</name>
</gene>
<dbReference type="Proteomes" id="UP000423413">
    <property type="component" value="Chromosome"/>
</dbReference>
<evidence type="ECO:0000313" key="1">
    <source>
        <dbReference type="EMBL" id="QGT79797.1"/>
    </source>
</evidence>
<dbReference type="RefSeq" id="WP_122335191.1">
    <property type="nucleotide sequence ID" value="NZ_CP046441.1"/>
</dbReference>
<protein>
    <submittedName>
        <fullName evidence="1">DUF3800 domain-containing protein</fullName>
    </submittedName>
</protein>
<name>A0AAE6UJU6_9PSED</name>
<reference evidence="1 2" key="1">
    <citation type="submission" date="2019-11" db="EMBL/GenBank/DDBJ databases">
        <title>Complete genome sequence of Pseudomonas syringae pv. coronafaciens isolate B19001 originated in imported oat cereal.</title>
        <authorList>
            <person name="Kim S.M."/>
            <person name="Lee B.C."/>
            <person name="Seo S.J."/>
            <person name="Lee J.E."/>
            <person name="Choi N.J."/>
            <person name="Park J.H."/>
        </authorList>
    </citation>
    <scope>NUCLEOTIDE SEQUENCE [LARGE SCALE GENOMIC DNA]</scope>
    <source>
        <strain evidence="1 2">B19001</strain>
    </source>
</reference>
<organism evidence="1 2">
    <name type="scientific">Pseudomonas coronafaciens pv. coronafaciens</name>
    <dbReference type="NCBI Taxonomy" id="235275"/>
    <lineage>
        <taxon>Bacteria</taxon>
        <taxon>Pseudomonadati</taxon>
        <taxon>Pseudomonadota</taxon>
        <taxon>Gammaproteobacteria</taxon>
        <taxon>Pseudomonadales</taxon>
        <taxon>Pseudomonadaceae</taxon>
        <taxon>Pseudomonas</taxon>
        <taxon>Pseudomonas coronafaciens</taxon>
    </lineage>
</organism>
<dbReference type="EMBL" id="CP046441">
    <property type="protein sequence ID" value="QGT79797.1"/>
    <property type="molecule type" value="Genomic_DNA"/>
</dbReference>
<sequence>MHIFIDESGTFVYAEEPSGWSTISAIVIPEKALGEAKNALDAFKAENGYASTDELKLGKLKDEISYFRLLARLERANCTLFGIATDAQLNTPGAVDAHKEGTAQGILKNLEKMRYEAGRKLLLHAADQVRRLSCQLHIQFICQIELMYYVVSQAITYYAQHDPATLSQFVWRVDQKALEKITEYEEVFERLSPAYLQMMSLSDPVMMIADFDYSHLAGYELLESETPVYLKDDYDIDVDLEKALNIQKIVRGDMQFVDSKEEFGIQLADLLSAGLRRCLRSGFKDSLRAATFLGRLMVQRVQNNYPLLLVSLGEEGTVDKPTAALINMMRRQQRPMLKREVGKS</sequence>
<dbReference type="Pfam" id="PF12686">
    <property type="entry name" value="DUF3800"/>
    <property type="match status" value="1"/>
</dbReference>
<evidence type="ECO:0000313" key="2">
    <source>
        <dbReference type="Proteomes" id="UP000423413"/>
    </source>
</evidence>
<dbReference type="AlphaFoldDB" id="A0AAE6UJU6"/>
<dbReference type="InterPro" id="IPR024524">
    <property type="entry name" value="DUF3800"/>
</dbReference>